<protein>
    <submittedName>
        <fullName evidence="5">Menaquinone biosynthesis decarboxylase</fullName>
    </submittedName>
</protein>
<evidence type="ECO:0000259" key="4">
    <source>
        <dbReference type="Pfam" id="PF20696"/>
    </source>
</evidence>
<dbReference type="GO" id="GO:0006744">
    <property type="term" value="P:ubiquinone biosynthetic process"/>
    <property type="evidence" value="ECO:0007669"/>
    <property type="project" value="TreeGrafter"/>
</dbReference>
<dbReference type="Pfam" id="PF20695">
    <property type="entry name" value="UbiD_N"/>
    <property type="match status" value="1"/>
</dbReference>
<evidence type="ECO:0000256" key="1">
    <source>
        <dbReference type="ARBA" id="ARBA00010021"/>
    </source>
</evidence>
<comment type="similarity">
    <text evidence="1">Belongs to the UbiD family.</text>
</comment>
<dbReference type="PANTHER" id="PTHR30108:SF17">
    <property type="entry name" value="FERULIC ACID DECARBOXYLASE 1"/>
    <property type="match status" value="1"/>
</dbReference>
<comment type="caution">
    <text evidence="5">The sequence shown here is derived from an EMBL/GenBank/DDBJ whole genome shotgun (WGS) entry which is preliminary data.</text>
</comment>
<dbReference type="EMBL" id="SHMQ01000014">
    <property type="protein sequence ID" value="RZV38855.1"/>
    <property type="molecule type" value="Genomic_DNA"/>
</dbReference>
<dbReference type="SUPFAM" id="SSF50475">
    <property type="entry name" value="FMN-binding split barrel"/>
    <property type="match status" value="1"/>
</dbReference>
<dbReference type="Gene3D" id="1.20.5.570">
    <property type="entry name" value="Single helix bin"/>
    <property type="match status" value="1"/>
</dbReference>
<dbReference type="Pfam" id="PF20696">
    <property type="entry name" value="UbiD_C"/>
    <property type="match status" value="1"/>
</dbReference>
<dbReference type="GO" id="GO:0005829">
    <property type="term" value="C:cytosol"/>
    <property type="evidence" value="ECO:0007669"/>
    <property type="project" value="TreeGrafter"/>
</dbReference>
<evidence type="ECO:0000259" key="2">
    <source>
        <dbReference type="Pfam" id="PF01977"/>
    </source>
</evidence>
<name>A0A520XCK7_9DELT</name>
<evidence type="ECO:0000313" key="5">
    <source>
        <dbReference type="EMBL" id="RZV38855.1"/>
    </source>
</evidence>
<dbReference type="Pfam" id="PF01977">
    <property type="entry name" value="UbiD"/>
    <property type="match status" value="1"/>
</dbReference>
<dbReference type="InterPro" id="IPR049383">
    <property type="entry name" value="UbiD-like_N"/>
</dbReference>
<dbReference type="InterPro" id="IPR048304">
    <property type="entry name" value="UbiD_Rift_dom"/>
</dbReference>
<evidence type="ECO:0000313" key="6">
    <source>
        <dbReference type="Proteomes" id="UP000322454"/>
    </source>
</evidence>
<gene>
    <name evidence="5" type="ORF">EVJ48_06175</name>
</gene>
<feature type="domain" description="3-octaprenyl-4-hydroxybenzoate carboxy-lyase-like Rift-related" evidence="2">
    <location>
        <begin position="119"/>
        <end position="317"/>
    </location>
</feature>
<proteinExistence type="inferred from homology"/>
<evidence type="ECO:0000259" key="3">
    <source>
        <dbReference type="Pfam" id="PF20695"/>
    </source>
</evidence>
<dbReference type="Gene3D" id="3.40.1670.10">
    <property type="entry name" value="UbiD C-terminal domain-like"/>
    <property type="match status" value="1"/>
</dbReference>
<dbReference type="NCBIfam" id="TIGR00148">
    <property type="entry name" value="UbiD family decarboxylase"/>
    <property type="match status" value="1"/>
</dbReference>
<reference evidence="5 6" key="1">
    <citation type="submission" date="2019-01" db="EMBL/GenBank/DDBJ databases">
        <title>Insights into ecological role of a new deltaproteobacterial order Candidatus Sinidesulfobacterales (Sva0485) by metagenomics and metatranscriptomics.</title>
        <authorList>
            <person name="Tan S."/>
            <person name="Liu J."/>
            <person name="Fang Y."/>
            <person name="Hedlund B."/>
            <person name="Lian Z.-H."/>
            <person name="Huang L.-Y."/>
            <person name="Li J.-T."/>
            <person name="Huang L.-N."/>
            <person name="Li W.-J."/>
            <person name="Jiang H.-C."/>
            <person name="Dong H.-L."/>
            <person name="Shu W.-S."/>
        </authorList>
    </citation>
    <scope>NUCLEOTIDE SEQUENCE [LARGE SCALE GENOMIC DNA]</scope>
    <source>
        <strain evidence="5">AP4</strain>
    </source>
</reference>
<organism evidence="5 6">
    <name type="scientific">Candidatus Acidulodesulfobacterium acidiphilum</name>
    <dbReference type="NCBI Taxonomy" id="2597224"/>
    <lineage>
        <taxon>Bacteria</taxon>
        <taxon>Deltaproteobacteria</taxon>
        <taxon>Candidatus Acidulodesulfobacterales</taxon>
        <taxon>Candidatus Acidulodesulfobacterium</taxon>
    </lineage>
</organism>
<dbReference type="AlphaFoldDB" id="A0A520XCK7"/>
<dbReference type="InterPro" id="IPR022390">
    <property type="entry name" value="HBDC"/>
</dbReference>
<dbReference type="SUPFAM" id="SSF143968">
    <property type="entry name" value="UbiD C-terminal domain-like"/>
    <property type="match status" value="1"/>
</dbReference>
<dbReference type="Proteomes" id="UP000322454">
    <property type="component" value="Unassembled WGS sequence"/>
</dbReference>
<dbReference type="GO" id="GO:0008694">
    <property type="term" value="F:4-hydroxy-3-polyprenylbenzoate decarboxylase activity"/>
    <property type="evidence" value="ECO:0007669"/>
    <property type="project" value="TreeGrafter"/>
</dbReference>
<feature type="domain" description="3-octaprenyl-4-hydroxybenzoate carboxy-lyase-like N-terminal" evidence="3">
    <location>
        <begin position="12"/>
        <end position="85"/>
    </location>
</feature>
<accession>A0A520XCK7</accession>
<feature type="domain" description="3-octaprenyl-4-hydroxybenzoate carboxy-lyase-like C-terminal" evidence="4">
    <location>
        <begin position="322"/>
        <end position="445"/>
    </location>
</feature>
<dbReference type="InterPro" id="IPR002830">
    <property type="entry name" value="UbiD"/>
</dbReference>
<dbReference type="NCBIfam" id="TIGR03701">
    <property type="entry name" value="mena_SCO4490"/>
    <property type="match status" value="1"/>
</dbReference>
<dbReference type="InterPro" id="IPR049381">
    <property type="entry name" value="UbiD-like_C"/>
</dbReference>
<dbReference type="PANTHER" id="PTHR30108">
    <property type="entry name" value="3-OCTAPRENYL-4-HYDROXYBENZOATE CARBOXY-LYASE-RELATED"/>
    <property type="match status" value="1"/>
</dbReference>
<sequence length="483" mass="54884">MPYKDLHEFIGVLEKNGDLKRVGAPVDRILEIAEIADRTVKKEGPALLFENVKGYNFPVLINMFGSNKRILKAFEVENLDDVAKRIEEIIDPDIPTNFFEKIKSLSKLKKLADYMPKIVKNAKCKEVIIDKPPLLDILPVLKTWPEDGGPFITLPLVFTKDPEKGSTNVGMYRMQVYDDTTCGMHWHIHKDGARHFRKYKELGQKIPVSVVIGSDPSVIYSATAPLPPDIEEMMFAGFLRGEAVELVKCETNDIYVPANAEFVLEGYIDPGEDLRVEGPFGDHTGYYSLEDFYPVFHVTLITHRKNAVYPATIVGKPPMEDCYIGKATERFFLPAIKKIFPEIVDMNLPFEGIFHDLAFVSIKKSYPGHAKKIMHGIWGLGLMMFTKIIVILDEDVNVQDRSEVIWRICNNIDPKRDITFVEGPIDVLEHASDIPNYGSKMGIDATKKWASEGYKRKWPNDIVMSEEIKKLVDAKWKEYGIDA</sequence>